<accession>A0A7Y9IR34</accession>
<dbReference type="EMBL" id="JACBYR010000001">
    <property type="protein sequence ID" value="NYE81444.1"/>
    <property type="molecule type" value="Genomic_DNA"/>
</dbReference>
<keyword evidence="4" id="KW-1185">Reference proteome</keyword>
<dbReference type="Gene3D" id="3.40.190.150">
    <property type="entry name" value="Bordetella uptake gene, domain 1"/>
    <property type="match status" value="1"/>
</dbReference>
<dbReference type="AlphaFoldDB" id="A0A7Y9IR34"/>
<protein>
    <submittedName>
        <fullName evidence="3">Tripartite-type tricarboxylate transporter receptor subunit TctC</fullName>
    </submittedName>
</protein>
<dbReference type="CDD" id="cd07012">
    <property type="entry name" value="PBP2_Bug_TTT"/>
    <property type="match status" value="1"/>
</dbReference>
<dbReference type="PIRSF" id="PIRSF017082">
    <property type="entry name" value="YflP"/>
    <property type="match status" value="1"/>
</dbReference>
<evidence type="ECO:0000256" key="2">
    <source>
        <dbReference type="SAM" id="SignalP"/>
    </source>
</evidence>
<feature type="signal peptide" evidence="2">
    <location>
        <begin position="1"/>
        <end position="22"/>
    </location>
</feature>
<evidence type="ECO:0000256" key="1">
    <source>
        <dbReference type="ARBA" id="ARBA00006987"/>
    </source>
</evidence>
<proteinExistence type="inferred from homology"/>
<dbReference type="PANTHER" id="PTHR42928">
    <property type="entry name" value="TRICARBOXYLATE-BINDING PROTEIN"/>
    <property type="match status" value="1"/>
</dbReference>
<dbReference type="Proteomes" id="UP000542125">
    <property type="component" value="Unassembled WGS sequence"/>
</dbReference>
<dbReference type="Gene3D" id="3.40.190.10">
    <property type="entry name" value="Periplasmic binding protein-like II"/>
    <property type="match status" value="1"/>
</dbReference>
<reference evidence="3 4" key="1">
    <citation type="submission" date="2020-07" db="EMBL/GenBank/DDBJ databases">
        <title>Genomic Encyclopedia of Type Strains, Phase IV (KMG-V): Genome sequencing to study the core and pangenomes of soil and plant-associated prokaryotes.</title>
        <authorList>
            <person name="Whitman W."/>
        </authorList>
    </citation>
    <scope>NUCLEOTIDE SEQUENCE [LARGE SCALE GENOMIC DNA]</scope>
    <source>
        <strain evidence="3 4">SAS40</strain>
    </source>
</reference>
<gene>
    <name evidence="3" type="ORF">FHW18_000715</name>
</gene>
<evidence type="ECO:0000313" key="3">
    <source>
        <dbReference type="EMBL" id="NYE81444.1"/>
    </source>
</evidence>
<dbReference type="PANTHER" id="PTHR42928:SF5">
    <property type="entry name" value="BLR1237 PROTEIN"/>
    <property type="match status" value="1"/>
</dbReference>
<dbReference type="RefSeq" id="WP_179583469.1">
    <property type="nucleotide sequence ID" value="NZ_JACBYR010000001.1"/>
</dbReference>
<organism evidence="3 4">
    <name type="scientific">Pigmentiphaga litoralis</name>
    <dbReference type="NCBI Taxonomy" id="516702"/>
    <lineage>
        <taxon>Bacteria</taxon>
        <taxon>Pseudomonadati</taxon>
        <taxon>Pseudomonadota</taxon>
        <taxon>Betaproteobacteria</taxon>
        <taxon>Burkholderiales</taxon>
        <taxon>Alcaligenaceae</taxon>
        <taxon>Pigmentiphaga</taxon>
    </lineage>
</organism>
<feature type="chain" id="PRO_5030829622" evidence="2">
    <location>
        <begin position="23"/>
        <end position="326"/>
    </location>
</feature>
<evidence type="ECO:0000313" key="4">
    <source>
        <dbReference type="Proteomes" id="UP000542125"/>
    </source>
</evidence>
<keyword evidence="3" id="KW-0675">Receptor</keyword>
<keyword evidence="2" id="KW-0732">Signal</keyword>
<sequence>MTFSLRGLAAACLLVASGLQPAAAQQAYPSRSIRAVLPYSAGSGPDAVLRHVGEKLSQSAGMQVVIENKPGANGWLAIESVKRAAADGYTLLEVDNTHMALQPHLYKQLPFDPAKDFEPVAPLYWTHFFIVVPANSPWNSVADLVAAAKASPGKMTYGTWGIGSVAHVGSAMLETATGARMTHVPFKELPQLYTAVANGEVGWAFGSAATAGPLYKAKKVKLLALAAPKRLAEYGDIPTVSEAGGPANFELKTWVALFGPRGMPKAAVDKINAGVNQALAEPDVLARMANFGFESWRGTPADITKAAAADSTRFAKIVAESGITLD</sequence>
<comment type="similarity">
    <text evidence="1">Belongs to the UPF0065 (bug) family.</text>
</comment>
<dbReference type="InterPro" id="IPR042100">
    <property type="entry name" value="Bug_dom1"/>
</dbReference>
<dbReference type="Pfam" id="PF03401">
    <property type="entry name" value="TctC"/>
    <property type="match status" value="1"/>
</dbReference>
<comment type="caution">
    <text evidence="3">The sequence shown here is derived from an EMBL/GenBank/DDBJ whole genome shotgun (WGS) entry which is preliminary data.</text>
</comment>
<name>A0A7Y9IR34_9BURK</name>
<dbReference type="InterPro" id="IPR005064">
    <property type="entry name" value="BUG"/>
</dbReference>
<dbReference type="SUPFAM" id="SSF53850">
    <property type="entry name" value="Periplasmic binding protein-like II"/>
    <property type="match status" value="1"/>
</dbReference>